<dbReference type="PROSITE" id="PS01249">
    <property type="entry name" value="HYPA"/>
    <property type="match status" value="1"/>
</dbReference>
<dbReference type="InterPro" id="IPR000688">
    <property type="entry name" value="HypA/HybF"/>
</dbReference>
<dbReference type="GO" id="GO:0016151">
    <property type="term" value="F:nickel cation binding"/>
    <property type="evidence" value="ECO:0007669"/>
    <property type="project" value="UniProtKB-UniRule"/>
</dbReference>
<dbReference type="PANTHER" id="PTHR34535">
    <property type="entry name" value="HYDROGENASE MATURATION FACTOR HYPA"/>
    <property type="match status" value="1"/>
</dbReference>
<keyword evidence="3 5" id="KW-0479">Metal-binding</keyword>
<dbReference type="PANTHER" id="PTHR34535:SF3">
    <property type="entry name" value="HYDROGENASE MATURATION FACTOR HYPA"/>
    <property type="match status" value="1"/>
</dbReference>
<feature type="binding site" evidence="5">
    <location>
        <position position="89"/>
    </location>
    <ligand>
        <name>Zn(2+)</name>
        <dbReference type="ChEBI" id="CHEBI:29105"/>
    </ligand>
</feature>
<protein>
    <recommendedName>
        <fullName evidence="5">Hydrogenase maturation factor HypA</fullName>
    </recommendedName>
</protein>
<dbReference type="GO" id="GO:0008270">
    <property type="term" value="F:zinc ion binding"/>
    <property type="evidence" value="ECO:0007669"/>
    <property type="project" value="UniProtKB-UniRule"/>
</dbReference>
<feature type="binding site" evidence="5">
    <location>
        <position position="73"/>
    </location>
    <ligand>
        <name>Zn(2+)</name>
        <dbReference type="ChEBI" id="CHEBI:29105"/>
    </ligand>
</feature>
<dbReference type="HAMAP" id="MF_00213">
    <property type="entry name" value="HypA_HybF"/>
    <property type="match status" value="1"/>
</dbReference>
<dbReference type="RefSeq" id="WP_093283339.1">
    <property type="nucleotide sequence ID" value="NZ_FOFS01000004.1"/>
</dbReference>
<feature type="binding site" evidence="5">
    <location>
        <position position="86"/>
    </location>
    <ligand>
        <name>Zn(2+)</name>
        <dbReference type="ChEBI" id="CHEBI:29105"/>
    </ligand>
</feature>
<accession>A0A1H9DHU9</accession>
<evidence type="ECO:0000256" key="1">
    <source>
        <dbReference type="ARBA" id="ARBA00010748"/>
    </source>
</evidence>
<evidence type="ECO:0000256" key="2">
    <source>
        <dbReference type="ARBA" id="ARBA00022596"/>
    </source>
</evidence>
<feature type="binding site" evidence="5">
    <location>
        <position position="70"/>
    </location>
    <ligand>
        <name>Zn(2+)</name>
        <dbReference type="ChEBI" id="CHEBI:29105"/>
    </ligand>
</feature>
<dbReference type="GO" id="GO:0051604">
    <property type="term" value="P:protein maturation"/>
    <property type="evidence" value="ECO:0007669"/>
    <property type="project" value="InterPro"/>
</dbReference>
<keyword evidence="2 5" id="KW-0533">Nickel</keyword>
<evidence type="ECO:0000256" key="4">
    <source>
        <dbReference type="ARBA" id="ARBA00022833"/>
    </source>
</evidence>
<keyword evidence="7" id="KW-1185">Reference proteome</keyword>
<dbReference type="AlphaFoldDB" id="A0A1H9DHU9"/>
<dbReference type="PIRSF" id="PIRSF004761">
    <property type="entry name" value="Hydrgn_mat_HypA"/>
    <property type="match status" value="1"/>
</dbReference>
<feature type="binding site" evidence="5">
    <location>
        <position position="2"/>
    </location>
    <ligand>
        <name>Ni(2+)</name>
        <dbReference type="ChEBI" id="CHEBI:49786"/>
    </ligand>
</feature>
<sequence length="113" mass="12000">MHELSITRSIVAIACEHAGGQRVSCVRLQIGKLSAVMPESIRFCFEVCAADTVLAGATLEIEEIEGRGRCSDCGAEFAMDLPVGRCAACGSLQVELLAGSELKIRELEVEACV</sequence>
<evidence type="ECO:0000256" key="5">
    <source>
        <dbReference type="HAMAP-Rule" id="MF_00213"/>
    </source>
</evidence>
<dbReference type="Proteomes" id="UP000199233">
    <property type="component" value="Unassembled WGS sequence"/>
</dbReference>
<evidence type="ECO:0000256" key="3">
    <source>
        <dbReference type="ARBA" id="ARBA00022723"/>
    </source>
</evidence>
<comment type="function">
    <text evidence="5">Involved in the maturation of [NiFe] hydrogenases. Required for nickel insertion into the metal center of the hydrogenase.</text>
</comment>
<dbReference type="Pfam" id="PF01155">
    <property type="entry name" value="HypA"/>
    <property type="match status" value="1"/>
</dbReference>
<name>A0A1H9DHU9_9GAMM</name>
<dbReference type="STRING" id="489703.SAMN04488038_10440"/>
<dbReference type="OrthoDB" id="288014at2"/>
<dbReference type="Gene3D" id="3.30.2320.80">
    <property type="match status" value="1"/>
</dbReference>
<dbReference type="EMBL" id="FOFS01000004">
    <property type="protein sequence ID" value="SEQ12887.1"/>
    <property type="molecule type" value="Genomic_DNA"/>
</dbReference>
<organism evidence="6 7">
    <name type="scientific">Solimonas aquatica</name>
    <dbReference type="NCBI Taxonomy" id="489703"/>
    <lineage>
        <taxon>Bacteria</taxon>
        <taxon>Pseudomonadati</taxon>
        <taxon>Pseudomonadota</taxon>
        <taxon>Gammaproteobacteria</taxon>
        <taxon>Nevskiales</taxon>
        <taxon>Nevskiaceae</taxon>
        <taxon>Solimonas</taxon>
    </lineage>
</organism>
<evidence type="ECO:0000313" key="6">
    <source>
        <dbReference type="EMBL" id="SEQ12887.1"/>
    </source>
</evidence>
<keyword evidence="4 5" id="KW-0862">Zinc</keyword>
<dbReference type="NCBIfam" id="TIGR00100">
    <property type="entry name" value="hypA"/>
    <property type="match status" value="1"/>
</dbReference>
<comment type="similarity">
    <text evidence="1 5">Belongs to the HypA/HybF family.</text>
</comment>
<proteinExistence type="inferred from homology"/>
<dbReference type="InterPro" id="IPR020538">
    <property type="entry name" value="Hydgase_Ni_incorp_HypA/HybF_CS"/>
</dbReference>
<gene>
    <name evidence="5" type="primary">hypA</name>
    <name evidence="6" type="ORF">SAMN04488038_10440</name>
</gene>
<reference evidence="6 7" key="1">
    <citation type="submission" date="2016-10" db="EMBL/GenBank/DDBJ databases">
        <authorList>
            <person name="de Groot N.N."/>
        </authorList>
    </citation>
    <scope>NUCLEOTIDE SEQUENCE [LARGE SCALE GENOMIC DNA]</scope>
    <source>
        <strain evidence="6 7">DSM 25927</strain>
    </source>
</reference>
<evidence type="ECO:0000313" key="7">
    <source>
        <dbReference type="Proteomes" id="UP000199233"/>
    </source>
</evidence>